<accession>A0A386WT74</accession>
<gene>
    <name evidence="7" type="ORF">CSH63_27780</name>
</gene>
<dbReference type="Gene3D" id="3.20.20.70">
    <property type="entry name" value="Aldolase class I"/>
    <property type="match status" value="1"/>
</dbReference>
<keyword evidence="4" id="KW-0411">Iron-sulfur</keyword>
<dbReference type="CDD" id="cd01335">
    <property type="entry name" value="Radical_SAM"/>
    <property type="match status" value="1"/>
</dbReference>
<dbReference type="GO" id="GO:0051536">
    <property type="term" value="F:iron-sulfur cluster binding"/>
    <property type="evidence" value="ECO:0007669"/>
    <property type="project" value="UniProtKB-KW"/>
</dbReference>
<evidence type="ECO:0000256" key="3">
    <source>
        <dbReference type="ARBA" id="ARBA00023004"/>
    </source>
</evidence>
<reference evidence="7 8" key="1">
    <citation type="submission" date="2017-10" db="EMBL/GenBank/DDBJ databases">
        <title>Integration of genomic and chemical information greatly accelerates assignment of the full stereostructure of myelolactone, a potent inhibitor of myeloma from a marine-derived Micromonospora.</title>
        <authorList>
            <person name="Kim M.C."/>
            <person name="Machado H."/>
            <person name="Jensen P.R."/>
            <person name="Fenical W."/>
        </authorList>
    </citation>
    <scope>NUCLEOTIDE SEQUENCE [LARGE SCALE GENOMIC DNA]</scope>
    <source>
        <strain evidence="7 8">CNY-010</strain>
    </source>
</reference>
<keyword evidence="3" id="KW-0408">Iron</keyword>
<evidence type="ECO:0000313" key="7">
    <source>
        <dbReference type="EMBL" id="AYF31172.1"/>
    </source>
</evidence>
<keyword evidence="2" id="KW-0479">Metal-binding</keyword>
<keyword evidence="1" id="KW-0949">S-adenosyl-L-methionine</keyword>
<dbReference type="Proteomes" id="UP000267804">
    <property type="component" value="Chromosome"/>
</dbReference>
<dbReference type="AlphaFoldDB" id="A0A386WT74"/>
<dbReference type="Pfam" id="PF04055">
    <property type="entry name" value="Radical_SAM"/>
    <property type="match status" value="1"/>
</dbReference>
<dbReference type="InterPro" id="IPR013785">
    <property type="entry name" value="Aldolase_TIM"/>
</dbReference>
<dbReference type="InterPro" id="IPR058240">
    <property type="entry name" value="rSAM_sf"/>
</dbReference>
<feature type="domain" description="Radical SAM core" evidence="6">
    <location>
        <begin position="121"/>
        <end position="352"/>
    </location>
</feature>
<dbReference type="EMBL" id="CP024087">
    <property type="protein sequence ID" value="AYF31172.1"/>
    <property type="molecule type" value="Genomic_DNA"/>
</dbReference>
<dbReference type="PANTHER" id="PTHR11228:SF7">
    <property type="entry name" value="PQQA PEPTIDE CYCLASE"/>
    <property type="match status" value="1"/>
</dbReference>
<name>A0A386WT74_9ACTN</name>
<evidence type="ECO:0000256" key="1">
    <source>
        <dbReference type="ARBA" id="ARBA00022691"/>
    </source>
</evidence>
<organism evidence="7 8">
    <name type="scientific">Micromonospora tulbaghiae</name>
    <dbReference type="NCBI Taxonomy" id="479978"/>
    <lineage>
        <taxon>Bacteria</taxon>
        <taxon>Bacillati</taxon>
        <taxon>Actinomycetota</taxon>
        <taxon>Actinomycetes</taxon>
        <taxon>Micromonosporales</taxon>
        <taxon>Micromonosporaceae</taxon>
        <taxon>Micromonospora</taxon>
    </lineage>
</organism>
<dbReference type="PANTHER" id="PTHR11228">
    <property type="entry name" value="RADICAL SAM DOMAIN PROTEIN"/>
    <property type="match status" value="1"/>
</dbReference>
<evidence type="ECO:0000313" key="8">
    <source>
        <dbReference type="Proteomes" id="UP000267804"/>
    </source>
</evidence>
<evidence type="ECO:0000256" key="5">
    <source>
        <dbReference type="SAM" id="MobiDB-lite"/>
    </source>
</evidence>
<dbReference type="InterPro" id="IPR050377">
    <property type="entry name" value="Radical_SAM_PqqE_MftC-like"/>
</dbReference>
<sequence>MAQPVRRPLRQPAGRHVGRPGPAHQLPHRGPAPAAAHGGLHPGHGDRRQPLLAVVADPGAAHRRPGAPPAGARHPSRRPAVPLGQPLRHRPETAVTVADTARLAWFFGRLAVKERIAPRLHVRPLVAELFLTDNCNLRCTSCGCWTTNTKGELSTDEWRDVLRQLVALRIHKVNFTGGEPLIRPDALALMSYAREVGVRHLHLNTNGIRLTPPVLDEVLAAGVRSFNVSVDGPTALVHDRIRGRLGAFETTTRHLRNLIAARDRLGLKVRMNFTVMRDNVDSLPGIAALAQELGVALYLNLVTDRTFLFRTDAVTDQTDVAGDRLDAALAELETMARADRRWLPRYSELGYLRGHFDDLVQRDLPCAESQLKLMVHSRGEIGGCWAHDPTASVRQRPIAEIVDAPEYRDEHARLFRKECVGCGSNYSLNLRWRPGTYLADRQWLRGRRRLV</sequence>
<dbReference type="InterPro" id="IPR006638">
    <property type="entry name" value="Elp3/MiaA/NifB-like_rSAM"/>
</dbReference>
<evidence type="ECO:0000256" key="2">
    <source>
        <dbReference type="ARBA" id="ARBA00022723"/>
    </source>
</evidence>
<dbReference type="InterPro" id="IPR007197">
    <property type="entry name" value="rSAM"/>
</dbReference>
<dbReference type="SFLD" id="SFLDS00029">
    <property type="entry name" value="Radical_SAM"/>
    <property type="match status" value="1"/>
</dbReference>
<dbReference type="SUPFAM" id="SSF102114">
    <property type="entry name" value="Radical SAM enzymes"/>
    <property type="match status" value="1"/>
</dbReference>
<feature type="compositionally biased region" description="Low complexity" evidence="5">
    <location>
        <begin position="28"/>
        <end position="39"/>
    </location>
</feature>
<evidence type="ECO:0000259" key="6">
    <source>
        <dbReference type="PROSITE" id="PS51918"/>
    </source>
</evidence>
<dbReference type="PROSITE" id="PS51918">
    <property type="entry name" value="RADICAL_SAM"/>
    <property type="match status" value="1"/>
</dbReference>
<dbReference type="GO" id="GO:0046872">
    <property type="term" value="F:metal ion binding"/>
    <property type="evidence" value="ECO:0007669"/>
    <property type="project" value="UniProtKB-KW"/>
</dbReference>
<feature type="region of interest" description="Disordered" evidence="5">
    <location>
        <begin position="59"/>
        <end position="88"/>
    </location>
</feature>
<dbReference type="SFLD" id="SFLDG01067">
    <property type="entry name" value="SPASM/twitch_domain_containing"/>
    <property type="match status" value="1"/>
</dbReference>
<protein>
    <recommendedName>
        <fullName evidence="6">Radical SAM core domain-containing protein</fullName>
    </recommendedName>
</protein>
<dbReference type="KEGG" id="mtua:CSH63_27780"/>
<dbReference type="GO" id="GO:0003824">
    <property type="term" value="F:catalytic activity"/>
    <property type="evidence" value="ECO:0007669"/>
    <property type="project" value="InterPro"/>
</dbReference>
<dbReference type="SMART" id="SM00729">
    <property type="entry name" value="Elp3"/>
    <property type="match status" value="1"/>
</dbReference>
<feature type="region of interest" description="Disordered" evidence="5">
    <location>
        <begin position="1"/>
        <end position="47"/>
    </location>
</feature>
<proteinExistence type="predicted"/>
<evidence type="ECO:0000256" key="4">
    <source>
        <dbReference type="ARBA" id="ARBA00023014"/>
    </source>
</evidence>
<dbReference type="SFLD" id="SFLDG01386">
    <property type="entry name" value="main_SPASM_domain-containing"/>
    <property type="match status" value="1"/>
</dbReference>